<proteinExistence type="predicted"/>
<keyword evidence="1" id="KW-0479">Metal-binding</keyword>
<dbReference type="InterPro" id="IPR036875">
    <property type="entry name" value="Znf_CCHC_sf"/>
</dbReference>
<evidence type="ECO:0000256" key="2">
    <source>
        <dbReference type="SAM" id="MobiDB-lite"/>
    </source>
</evidence>
<dbReference type="PROSITE" id="PS50158">
    <property type="entry name" value="ZF_CCHC"/>
    <property type="match status" value="1"/>
</dbReference>
<dbReference type="InterPro" id="IPR001878">
    <property type="entry name" value="Znf_CCHC"/>
</dbReference>
<sequence>MFRGSVEGAVRDSSLRLLPRCRAYAVKCYRCEKIGHFAKCCRVKFARELQDAGSDDKGYEDYGEDSEADNDNWIGLTEPKSSIDGGFRRTGRATNALSINIAVLPTLIDIPQPSAKSPRRTGRIFGNQYRTRTLTSHPRAFTLDPQLPLVILAPSRSHPLRRVSSPLARLAVHDPIRRVDPGILTELHSTTRYTN</sequence>
<feature type="region of interest" description="Disordered" evidence="2">
    <location>
        <begin position="53"/>
        <end position="75"/>
    </location>
</feature>
<name>A0ABN8IAH3_9NEOP</name>
<feature type="compositionally biased region" description="Acidic residues" evidence="2">
    <location>
        <begin position="61"/>
        <end position="70"/>
    </location>
</feature>
<gene>
    <name evidence="4" type="ORF">IPOD504_LOCUS6890</name>
</gene>
<feature type="domain" description="CCHC-type" evidence="3">
    <location>
        <begin position="27"/>
        <end position="42"/>
    </location>
</feature>
<evidence type="ECO:0000259" key="3">
    <source>
        <dbReference type="PROSITE" id="PS50158"/>
    </source>
</evidence>
<organism evidence="4 5">
    <name type="scientific">Iphiclides podalirius</name>
    <name type="common">scarce swallowtail</name>
    <dbReference type="NCBI Taxonomy" id="110791"/>
    <lineage>
        <taxon>Eukaryota</taxon>
        <taxon>Metazoa</taxon>
        <taxon>Ecdysozoa</taxon>
        <taxon>Arthropoda</taxon>
        <taxon>Hexapoda</taxon>
        <taxon>Insecta</taxon>
        <taxon>Pterygota</taxon>
        <taxon>Neoptera</taxon>
        <taxon>Endopterygota</taxon>
        <taxon>Lepidoptera</taxon>
        <taxon>Glossata</taxon>
        <taxon>Ditrysia</taxon>
        <taxon>Papilionoidea</taxon>
        <taxon>Papilionidae</taxon>
        <taxon>Papilioninae</taxon>
        <taxon>Iphiclides</taxon>
    </lineage>
</organism>
<keyword evidence="5" id="KW-1185">Reference proteome</keyword>
<keyword evidence="1" id="KW-0862">Zinc</keyword>
<evidence type="ECO:0000313" key="5">
    <source>
        <dbReference type="Proteomes" id="UP000837857"/>
    </source>
</evidence>
<feature type="non-terminal residue" evidence="4">
    <location>
        <position position="1"/>
    </location>
</feature>
<reference evidence="4" key="1">
    <citation type="submission" date="2022-03" db="EMBL/GenBank/DDBJ databases">
        <authorList>
            <person name="Martin H S."/>
        </authorList>
    </citation>
    <scope>NUCLEOTIDE SEQUENCE</scope>
</reference>
<protein>
    <recommendedName>
        <fullName evidence="3">CCHC-type domain-containing protein</fullName>
    </recommendedName>
</protein>
<evidence type="ECO:0000313" key="4">
    <source>
        <dbReference type="EMBL" id="CAH2049526.1"/>
    </source>
</evidence>
<keyword evidence="1" id="KW-0863">Zinc-finger</keyword>
<dbReference type="EMBL" id="OW152831">
    <property type="protein sequence ID" value="CAH2049526.1"/>
    <property type="molecule type" value="Genomic_DNA"/>
</dbReference>
<evidence type="ECO:0000256" key="1">
    <source>
        <dbReference type="PROSITE-ProRule" id="PRU00047"/>
    </source>
</evidence>
<dbReference type="SUPFAM" id="SSF57756">
    <property type="entry name" value="Retrovirus zinc finger-like domains"/>
    <property type="match status" value="1"/>
</dbReference>
<dbReference type="Proteomes" id="UP000837857">
    <property type="component" value="Chromosome 19"/>
</dbReference>
<accession>A0ABN8IAH3</accession>